<protein>
    <submittedName>
        <fullName evidence="1">24262_t:CDS:1</fullName>
    </submittedName>
</protein>
<evidence type="ECO:0000313" key="1">
    <source>
        <dbReference type="EMBL" id="CAG8799103.1"/>
    </source>
</evidence>
<organism evidence="1 2">
    <name type="scientific">Racocetra persica</name>
    <dbReference type="NCBI Taxonomy" id="160502"/>
    <lineage>
        <taxon>Eukaryota</taxon>
        <taxon>Fungi</taxon>
        <taxon>Fungi incertae sedis</taxon>
        <taxon>Mucoromycota</taxon>
        <taxon>Glomeromycotina</taxon>
        <taxon>Glomeromycetes</taxon>
        <taxon>Diversisporales</taxon>
        <taxon>Gigasporaceae</taxon>
        <taxon>Racocetra</taxon>
    </lineage>
</organism>
<dbReference type="Proteomes" id="UP000789920">
    <property type="component" value="Unassembled WGS sequence"/>
</dbReference>
<name>A0ACA9RMR6_9GLOM</name>
<comment type="caution">
    <text evidence="1">The sequence shown here is derived from an EMBL/GenBank/DDBJ whole genome shotgun (WGS) entry which is preliminary data.</text>
</comment>
<evidence type="ECO:0000313" key="2">
    <source>
        <dbReference type="Proteomes" id="UP000789920"/>
    </source>
</evidence>
<proteinExistence type="predicted"/>
<dbReference type="EMBL" id="CAJVQC010058828">
    <property type="protein sequence ID" value="CAG8799103.1"/>
    <property type="molecule type" value="Genomic_DNA"/>
</dbReference>
<gene>
    <name evidence="1" type="ORF">RPERSI_LOCUS20649</name>
</gene>
<feature type="non-terminal residue" evidence="1">
    <location>
        <position position="1"/>
    </location>
</feature>
<feature type="non-terminal residue" evidence="1">
    <location>
        <position position="488"/>
    </location>
</feature>
<accession>A0ACA9RMR6</accession>
<keyword evidence="2" id="KW-1185">Reference proteome</keyword>
<reference evidence="1" key="1">
    <citation type="submission" date="2021-06" db="EMBL/GenBank/DDBJ databases">
        <authorList>
            <person name="Kallberg Y."/>
            <person name="Tangrot J."/>
            <person name="Rosling A."/>
        </authorList>
    </citation>
    <scope>NUCLEOTIDE SEQUENCE</scope>
    <source>
        <strain evidence="1">MA461A</strain>
    </source>
</reference>
<sequence>NKYPIRRVAINYFSYCLRTKVMHDPFAILKGEINRLSFTSIERIQLFSYFTNNVETITVAMSCLADLTDDDKCGYLRSLISKPGIPEEVLANRIKYLMSKTERILCLLLGLQYMKPEPLLSTSGADWEYHPHPSLKHILRSELKQHYENFCSGCFDKMLLPLYLFLSGIGTRKSRNASEFHQTAISCLSAQEDRELLTKIKEAWVFLVSYENGTSLRDDETSAYRAVGTRMLHQLLRDKMSFDNIIQKYDPPTPLSVVSLVAKYHNRDLKKITVILVVDGMQQLMNNKDDGLKSDSWFYMALSNIADLVFSGTFLIPVCTSAITGLVEGTFKYSNRKRVYLPIASLQPPNYCQGGSLIPVFKNDEITNTLVEDCGGHGRALEVLNECLAGRNIEECNLNALMNDLHHKLTKKYRDAILGSVKDARPLTPDEFAASGLIRLEQIDKDSPVGYLTALYIWLWILVEICNEQGAPIFRDQDYGEQRALLNP</sequence>